<proteinExistence type="inferred from homology"/>
<protein>
    <submittedName>
        <fullName evidence="5">Glycosyl transferase family 2</fullName>
    </submittedName>
</protein>
<dbReference type="PANTHER" id="PTHR43685">
    <property type="entry name" value="GLYCOSYLTRANSFERASE"/>
    <property type="match status" value="1"/>
</dbReference>
<evidence type="ECO:0000313" key="6">
    <source>
        <dbReference type="Proteomes" id="UP000243297"/>
    </source>
</evidence>
<dbReference type="OrthoDB" id="9815829at2"/>
<dbReference type="GO" id="GO:0016757">
    <property type="term" value="F:glycosyltransferase activity"/>
    <property type="evidence" value="ECO:0007669"/>
    <property type="project" value="UniProtKB-KW"/>
</dbReference>
<evidence type="ECO:0000259" key="4">
    <source>
        <dbReference type="Pfam" id="PF00535"/>
    </source>
</evidence>
<evidence type="ECO:0000256" key="1">
    <source>
        <dbReference type="ARBA" id="ARBA00006739"/>
    </source>
</evidence>
<comment type="similarity">
    <text evidence="1">Belongs to the glycosyltransferase 2 family.</text>
</comment>
<dbReference type="AlphaFoldDB" id="A0A1T4NDR2"/>
<evidence type="ECO:0000256" key="3">
    <source>
        <dbReference type="ARBA" id="ARBA00022679"/>
    </source>
</evidence>
<dbReference type="InterPro" id="IPR001173">
    <property type="entry name" value="Glyco_trans_2-like"/>
</dbReference>
<dbReference type="InterPro" id="IPR029044">
    <property type="entry name" value="Nucleotide-diphossugar_trans"/>
</dbReference>
<dbReference type="InterPro" id="IPR050834">
    <property type="entry name" value="Glycosyltransf_2"/>
</dbReference>
<dbReference type="STRING" id="118967.SAMN02745191_1582"/>
<dbReference type="SUPFAM" id="SSF53448">
    <property type="entry name" value="Nucleotide-diphospho-sugar transferases"/>
    <property type="match status" value="1"/>
</dbReference>
<reference evidence="6" key="1">
    <citation type="submission" date="2017-02" db="EMBL/GenBank/DDBJ databases">
        <authorList>
            <person name="Varghese N."/>
            <person name="Submissions S."/>
        </authorList>
    </citation>
    <scope>NUCLEOTIDE SEQUENCE [LARGE SCALE GENOMIC DNA]</scope>
    <source>
        <strain evidence="6">ATCC 25662</strain>
    </source>
</reference>
<sequence>MGNAFSVLMSVYYKEDPSNLELAFRSILIEQTQIPNEFILVCDGALNEKLDAVIEKYEKKFSNILKVYRQKNNQGLGKALNFGLTKCRYELIARADSDDICQKNRFEIQLIFMLQHPEISIISSYIDEFNTDYTKPQNIKKLPLKHAELVNMAKFRNPLNHMAVMFRKRDIIEIGSYHNLPYVEDYELWVRAIINGKKLANIDSVLVHARVGNCMIKRRGNREYIKSWKVLSSYMLHNGMINRFEYYRNMIAVRGFIYMSVGLKEIVYKLILRKE</sequence>
<dbReference type="Gene3D" id="3.90.550.10">
    <property type="entry name" value="Spore Coat Polysaccharide Biosynthesis Protein SpsA, Chain A"/>
    <property type="match status" value="1"/>
</dbReference>
<dbReference type="EMBL" id="FUWY01000004">
    <property type="protein sequence ID" value="SJZ77273.1"/>
    <property type="molecule type" value="Genomic_DNA"/>
</dbReference>
<dbReference type="PANTHER" id="PTHR43685:SF5">
    <property type="entry name" value="GLYCOSYLTRANSFERASE EPSE-RELATED"/>
    <property type="match status" value="1"/>
</dbReference>
<feature type="domain" description="Glycosyltransferase 2-like" evidence="4">
    <location>
        <begin position="6"/>
        <end position="172"/>
    </location>
</feature>
<keyword evidence="6" id="KW-1185">Reference proteome</keyword>
<dbReference type="Pfam" id="PF00535">
    <property type="entry name" value="Glycos_transf_2"/>
    <property type="match status" value="1"/>
</dbReference>
<dbReference type="RefSeq" id="WP_078711979.1">
    <property type="nucleotide sequence ID" value="NZ_FUWY01000004.1"/>
</dbReference>
<keyword evidence="3 5" id="KW-0808">Transferase</keyword>
<dbReference type="Proteomes" id="UP000243297">
    <property type="component" value="Unassembled WGS sequence"/>
</dbReference>
<evidence type="ECO:0000256" key="2">
    <source>
        <dbReference type="ARBA" id="ARBA00022676"/>
    </source>
</evidence>
<accession>A0A1T4NDR2</accession>
<gene>
    <name evidence="5" type="ORF">SAMN02745191_1582</name>
</gene>
<organism evidence="5 6">
    <name type="scientific">Anaerorhabdus furcosa</name>
    <dbReference type="NCBI Taxonomy" id="118967"/>
    <lineage>
        <taxon>Bacteria</taxon>
        <taxon>Bacillati</taxon>
        <taxon>Bacillota</taxon>
        <taxon>Erysipelotrichia</taxon>
        <taxon>Erysipelotrichales</taxon>
        <taxon>Erysipelotrichaceae</taxon>
        <taxon>Anaerorhabdus</taxon>
    </lineage>
</organism>
<evidence type="ECO:0000313" key="5">
    <source>
        <dbReference type="EMBL" id="SJZ77273.1"/>
    </source>
</evidence>
<name>A0A1T4NDR2_9FIRM</name>
<keyword evidence="2" id="KW-0328">Glycosyltransferase</keyword>